<sequence>MATHPHYDGDTSLTSPHQHPSLPSVMTPQHQYPSPPSESVMTKTRSPRPTATTQTVSLTGYTDTAMKGTGGILNGRIRRNFSTIGITLRTHTRVNLPARPGHETSRHLPVFVSRAAKLYVATNEKFSQPPKILAATEKFSQKVWPTPRPKVHHRQRRHRQGRPVQPGIDLNSKATTQPIAAPRTQGTTIASPP</sequence>
<evidence type="ECO:0000313" key="3">
    <source>
        <dbReference type="Proteomes" id="UP000267821"/>
    </source>
</evidence>
<gene>
    <name evidence="2" type="ORF">L211DRAFT_668739</name>
</gene>
<keyword evidence="3" id="KW-1185">Reference proteome</keyword>
<accession>A0A3N4L8W3</accession>
<dbReference type="Proteomes" id="UP000267821">
    <property type="component" value="Unassembled WGS sequence"/>
</dbReference>
<feature type="compositionally biased region" description="Basic residues" evidence="1">
    <location>
        <begin position="149"/>
        <end position="161"/>
    </location>
</feature>
<dbReference type="InParanoid" id="A0A3N4L8W3"/>
<organism evidence="2 3">
    <name type="scientific">Terfezia boudieri ATCC MYA-4762</name>
    <dbReference type="NCBI Taxonomy" id="1051890"/>
    <lineage>
        <taxon>Eukaryota</taxon>
        <taxon>Fungi</taxon>
        <taxon>Dikarya</taxon>
        <taxon>Ascomycota</taxon>
        <taxon>Pezizomycotina</taxon>
        <taxon>Pezizomycetes</taxon>
        <taxon>Pezizales</taxon>
        <taxon>Pezizaceae</taxon>
        <taxon>Terfezia</taxon>
    </lineage>
</organism>
<feature type="compositionally biased region" description="Polar residues" evidence="1">
    <location>
        <begin position="172"/>
        <end position="193"/>
    </location>
</feature>
<protein>
    <submittedName>
        <fullName evidence="2">Uncharacterized protein</fullName>
    </submittedName>
</protein>
<proteinExistence type="predicted"/>
<feature type="compositionally biased region" description="Polar residues" evidence="1">
    <location>
        <begin position="24"/>
        <end position="54"/>
    </location>
</feature>
<evidence type="ECO:0000256" key="1">
    <source>
        <dbReference type="SAM" id="MobiDB-lite"/>
    </source>
</evidence>
<reference evidence="2 3" key="1">
    <citation type="journal article" date="2018" name="Nat. Ecol. Evol.">
        <title>Pezizomycetes genomes reveal the molecular basis of ectomycorrhizal truffle lifestyle.</title>
        <authorList>
            <person name="Murat C."/>
            <person name="Payen T."/>
            <person name="Noel B."/>
            <person name="Kuo A."/>
            <person name="Morin E."/>
            <person name="Chen J."/>
            <person name="Kohler A."/>
            <person name="Krizsan K."/>
            <person name="Balestrini R."/>
            <person name="Da Silva C."/>
            <person name="Montanini B."/>
            <person name="Hainaut M."/>
            <person name="Levati E."/>
            <person name="Barry K.W."/>
            <person name="Belfiori B."/>
            <person name="Cichocki N."/>
            <person name="Clum A."/>
            <person name="Dockter R.B."/>
            <person name="Fauchery L."/>
            <person name="Guy J."/>
            <person name="Iotti M."/>
            <person name="Le Tacon F."/>
            <person name="Lindquist E.A."/>
            <person name="Lipzen A."/>
            <person name="Malagnac F."/>
            <person name="Mello A."/>
            <person name="Molinier V."/>
            <person name="Miyauchi S."/>
            <person name="Poulain J."/>
            <person name="Riccioni C."/>
            <person name="Rubini A."/>
            <person name="Sitrit Y."/>
            <person name="Splivallo R."/>
            <person name="Traeger S."/>
            <person name="Wang M."/>
            <person name="Zifcakova L."/>
            <person name="Wipf D."/>
            <person name="Zambonelli A."/>
            <person name="Paolocci F."/>
            <person name="Nowrousian M."/>
            <person name="Ottonello S."/>
            <person name="Baldrian P."/>
            <person name="Spatafora J.W."/>
            <person name="Henrissat B."/>
            <person name="Nagy L.G."/>
            <person name="Aury J.M."/>
            <person name="Wincker P."/>
            <person name="Grigoriev I.V."/>
            <person name="Bonfante P."/>
            <person name="Martin F.M."/>
        </authorList>
    </citation>
    <scope>NUCLEOTIDE SEQUENCE [LARGE SCALE GENOMIC DNA]</scope>
    <source>
        <strain evidence="2 3">ATCC MYA-4762</strain>
    </source>
</reference>
<name>A0A3N4L8W3_9PEZI</name>
<feature type="region of interest" description="Disordered" evidence="1">
    <location>
        <begin position="1"/>
        <end position="54"/>
    </location>
</feature>
<dbReference type="EMBL" id="ML121600">
    <property type="protein sequence ID" value="RPB19056.1"/>
    <property type="molecule type" value="Genomic_DNA"/>
</dbReference>
<evidence type="ECO:0000313" key="2">
    <source>
        <dbReference type="EMBL" id="RPB19056.1"/>
    </source>
</evidence>
<dbReference type="AlphaFoldDB" id="A0A3N4L8W3"/>
<feature type="region of interest" description="Disordered" evidence="1">
    <location>
        <begin position="146"/>
        <end position="193"/>
    </location>
</feature>